<proteinExistence type="predicted"/>
<dbReference type="InterPro" id="IPR014774">
    <property type="entry name" value="KaiC-like_dom"/>
</dbReference>
<keyword evidence="5 8" id="KW-0418">Kinase</keyword>
<dbReference type="GO" id="GO:0004674">
    <property type="term" value="F:protein serine/threonine kinase activity"/>
    <property type="evidence" value="ECO:0007669"/>
    <property type="project" value="UniProtKB-EC"/>
</dbReference>
<dbReference type="PANTHER" id="PTHR42926">
    <property type="match status" value="1"/>
</dbReference>
<dbReference type="AlphaFoldDB" id="A0A5B9MJY4"/>
<evidence type="ECO:0000256" key="6">
    <source>
        <dbReference type="ARBA" id="ARBA00022801"/>
    </source>
</evidence>
<protein>
    <recommendedName>
        <fullName evidence="1">non-specific serine/threonine protein kinase</fullName>
        <ecNumber evidence="1">2.7.11.1</ecNumber>
    </recommendedName>
</protein>
<feature type="domain" description="KaiC" evidence="7">
    <location>
        <begin position="6"/>
        <end position="245"/>
    </location>
</feature>
<dbReference type="KEGG" id="smam:Mal15_52700"/>
<name>A0A5B9MJY4_9BACT</name>
<gene>
    <name evidence="8" type="primary">kaiC</name>
    <name evidence="8" type="ORF">Mal15_52700</name>
</gene>
<evidence type="ECO:0000256" key="2">
    <source>
        <dbReference type="ARBA" id="ARBA00022553"/>
    </source>
</evidence>
<dbReference type="EC" id="2.7.11.1" evidence="1"/>
<dbReference type="Gene3D" id="3.40.50.300">
    <property type="entry name" value="P-loop containing nucleotide triphosphate hydrolases"/>
    <property type="match status" value="2"/>
</dbReference>
<evidence type="ECO:0000259" key="7">
    <source>
        <dbReference type="PROSITE" id="PS51146"/>
    </source>
</evidence>
<dbReference type="InterPro" id="IPR003593">
    <property type="entry name" value="AAA+_ATPase"/>
</dbReference>
<keyword evidence="3 8" id="KW-0808">Transferase</keyword>
<dbReference type="PANTHER" id="PTHR42926:SF1">
    <property type="entry name" value="CIRCADIAN CLOCK OSCILLATOR PROTEIN KAIC 1"/>
    <property type="match status" value="1"/>
</dbReference>
<dbReference type="RefSeq" id="WP_147870299.1">
    <property type="nucleotide sequence ID" value="NZ_CP036264.1"/>
</dbReference>
<dbReference type="InterPro" id="IPR010624">
    <property type="entry name" value="KaiC_dom"/>
</dbReference>
<keyword evidence="2" id="KW-0597">Phosphoprotein</keyword>
<dbReference type="GO" id="GO:0016787">
    <property type="term" value="F:hydrolase activity"/>
    <property type="evidence" value="ECO:0007669"/>
    <property type="project" value="UniProtKB-KW"/>
</dbReference>
<feature type="domain" description="KaiC" evidence="7">
    <location>
        <begin position="248"/>
        <end position="485"/>
    </location>
</feature>
<sequence>MSQESRPVRSGIAGLDEVLGGGFTVDRTFLIEGEPGTGKTTLGMQFLIDGARQGEPSIYVTLSETRSELLSAAQSHGWSLHGIEIYELLDPESSFQSDLQYTMFEPAEIELAETTRGLLEQIERIRPTRIVIDSLSEFRLLAQSGLRYRRQVLALKQYFTGKNCTVLLLDDMCSEGHDLQLHSIATGVLKLDRPVTDFGRERRRLRVVKFRGRQFQSGYHDFDILRGGISVYPRIMEPATGQTAEHQSLLLSGNGGLDTLLGGGVTPGTSTLLLGPAGVGKSSCSLMFAYAAAKRGEHAILYAFDEGRSTLLSRAKGLGMDLAAFESEGLLRIEVVDPGEITPGQFAYMVRQSVKGTDTGRRTSVVIIDSLNGYLSAMPEERFLHMQMHELLSYLGGHGIATFLVVAQHGMLGAAMLTPVDASYLADTVLLFRYFEADGCVRQAISVVKKRSSNHERTIREFRMQDGKIVIGEPLSQFRGILEGTPVYHGGTADLISRKPES</sequence>
<evidence type="ECO:0000313" key="8">
    <source>
        <dbReference type="EMBL" id="QEG01194.1"/>
    </source>
</evidence>
<dbReference type="CDD" id="cd19488">
    <property type="entry name" value="KaiC-like_N"/>
    <property type="match status" value="1"/>
</dbReference>
<dbReference type="Proteomes" id="UP000321353">
    <property type="component" value="Chromosome"/>
</dbReference>
<evidence type="ECO:0000256" key="5">
    <source>
        <dbReference type="ARBA" id="ARBA00022777"/>
    </source>
</evidence>
<dbReference type="PRINTS" id="PR01874">
    <property type="entry name" value="DNAREPAIRADA"/>
</dbReference>
<evidence type="ECO:0000256" key="1">
    <source>
        <dbReference type="ARBA" id="ARBA00012513"/>
    </source>
</evidence>
<accession>A0A5B9MJY4</accession>
<keyword evidence="6" id="KW-0378">Hydrolase</keyword>
<dbReference type="InterPro" id="IPR027417">
    <property type="entry name" value="P-loop_NTPase"/>
</dbReference>
<organism evidence="8 9">
    <name type="scientific">Stieleria maiorica</name>
    <dbReference type="NCBI Taxonomy" id="2795974"/>
    <lineage>
        <taxon>Bacteria</taxon>
        <taxon>Pseudomonadati</taxon>
        <taxon>Planctomycetota</taxon>
        <taxon>Planctomycetia</taxon>
        <taxon>Pirellulales</taxon>
        <taxon>Pirellulaceae</taxon>
        <taxon>Stieleria</taxon>
    </lineage>
</organism>
<dbReference type="GO" id="GO:0005524">
    <property type="term" value="F:ATP binding"/>
    <property type="evidence" value="ECO:0007669"/>
    <property type="project" value="InterPro"/>
</dbReference>
<reference evidence="8 9" key="1">
    <citation type="submission" date="2019-02" db="EMBL/GenBank/DDBJ databases">
        <title>Planctomycetal bacteria perform biofilm scaping via a novel small molecule.</title>
        <authorList>
            <person name="Jeske O."/>
            <person name="Boedeker C."/>
            <person name="Wiegand S."/>
            <person name="Breitling P."/>
            <person name="Kallscheuer N."/>
            <person name="Jogler M."/>
            <person name="Rohde M."/>
            <person name="Petersen J."/>
            <person name="Medema M.H."/>
            <person name="Surup F."/>
            <person name="Jogler C."/>
        </authorList>
    </citation>
    <scope>NUCLEOTIDE SEQUENCE [LARGE SCALE GENOMIC DNA]</scope>
    <source>
        <strain evidence="8 9">Mal15</strain>
    </source>
</reference>
<dbReference type="SUPFAM" id="SSF52540">
    <property type="entry name" value="P-loop containing nucleoside triphosphate hydrolases"/>
    <property type="match status" value="2"/>
</dbReference>
<dbReference type="InterPro" id="IPR051347">
    <property type="entry name" value="Circadian_clock_KaiC-rel"/>
</dbReference>
<evidence type="ECO:0000256" key="3">
    <source>
        <dbReference type="ARBA" id="ARBA00022679"/>
    </source>
</evidence>
<evidence type="ECO:0000256" key="4">
    <source>
        <dbReference type="ARBA" id="ARBA00022737"/>
    </source>
</evidence>
<keyword evidence="9" id="KW-1185">Reference proteome</keyword>
<dbReference type="InterPro" id="IPR030665">
    <property type="entry name" value="KaiC"/>
</dbReference>
<dbReference type="Pfam" id="PF06745">
    <property type="entry name" value="ATPase"/>
    <property type="match status" value="2"/>
</dbReference>
<evidence type="ECO:0000313" key="9">
    <source>
        <dbReference type="Proteomes" id="UP000321353"/>
    </source>
</evidence>
<dbReference type="PROSITE" id="PS51146">
    <property type="entry name" value="KAIC"/>
    <property type="match status" value="2"/>
</dbReference>
<keyword evidence="4" id="KW-0677">Repeat</keyword>
<dbReference type="SMART" id="SM00382">
    <property type="entry name" value="AAA"/>
    <property type="match status" value="2"/>
</dbReference>
<dbReference type="EMBL" id="CP036264">
    <property type="protein sequence ID" value="QEG01194.1"/>
    <property type="molecule type" value="Genomic_DNA"/>
</dbReference>
<dbReference type="PIRSF" id="PIRSF039117">
    <property type="entry name" value="KaiC"/>
    <property type="match status" value="1"/>
</dbReference>